<comment type="similarity">
    <text evidence="1">Belongs to the aspartyl/asparaginyl beta-hydroxylase family.</text>
</comment>
<dbReference type="Pfam" id="PF05118">
    <property type="entry name" value="Asp_Arg_Hydrox"/>
    <property type="match status" value="1"/>
</dbReference>
<dbReference type="Proteomes" id="UP000241736">
    <property type="component" value="Unassembled WGS sequence"/>
</dbReference>
<accession>A0A2P6M7Y8</accession>
<dbReference type="InterPro" id="IPR051821">
    <property type="entry name" value="Asp/Asn_beta-hydroxylase"/>
</dbReference>
<name>A0A2P6M7Y8_9GAMM</name>
<dbReference type="SUPFAM" id="SSF51197">
    <property type="entry name" value="Clavaminate synthase-like"/>
    <property type="match status" value="1"/>
</dbReference>
<reference evidence="5 6" key="1">
    <citation type="submission" date="2018-03" db="EMBL/GenBank/DDBJ databases">
        <title>Arenimonas caeni sp. nov., isolated from activated sludge.</title>
        <authorList>
            <person name="Liu H."/>
        </authorList>
    </citation>
    <scope>NUCLEOTIDE SEQUENCE [LARGE SCALE GENOMIC DNA]</scope>
    <source>
        <strain evidence="6">z29</strain>
    </source>
</reference>
<dbReference type="GO" id="GO:0051213">
    <property type="term" value="F:dioxygenase activity"/>
    <property type="evidence" value="ECO:0007669"/>
    <property type="project" value="UniProtKB-KW"/>
</dbReference>
<keyword evidence="6" id="KW-1185">Reference proteome</keyword>
<dbReference type="InterPro" id="IPR019734">
    <property type="entry name" value="TPR_rpt"/>
</dbReference>
<dbReference type="SUPFAM" id="SSF48452">
    <property type="entry name" value="TPR-like"/>
    <property type="match status" value="1"/>
</dbReference>
<feature type="domain" description="Aspartyl/asparaginy/proline hydroxylase" evidence="4">
    <location>
        <begin position="240"/>
        <end position="405"/>
    </location>
</feature>
<evidence type="ECO:0000256" key="2">
    <source>
        <dbReference type="ARBA" id="ARBA00022964"/>
    </source>
</evidence>
<dbReference type="Gene3D" id="2.60.120.330">
    <property type="entry name" value="B-lactam Antibiotic, Isopenicillin N Synthase, Chain"/>
    <property type="match status" value="1"/>
</dbReference>
<dbReference type="RefSeq" id="WP_106990846.1">
    <property type="nucleotide sequence ID" value="NZ_KZ679092.1"/>
</dbReference>
<dbReference type="AlphaFoldDB" id="A0A2P6M7Y8"/>
<evidence type="ECO:0000256" key="1">
    <source>
        <dbReference type="ARBA" id="ARBA00007730"/>
    </source>
</evidence>
<dbReference type="GO" id="GO:0016020">
    <property type="term" value="C:membrane"/>
    <property type="evidence" value="ECO:0007669"/>
    <property type="project" value="TreeGrafter"/>
</dbReference>
<organism evidence="5 6">
    <name type="scientific">Arenimonas caeni</name>
    <dbReference type="NCBI Taxonomy" id="2058085"/>
    <lineage>
        <taxon>Bacteria</taxon>
        <taxon>Pseudomonadati</taxon>
        <taxon>Pseudomonadota</taxon>
        <taxon>Gammaproteobacteria</taxon>
        <taxon>Lysobacterales</taxon>
        <taxon>Lysobacteraceae</taxon>
        <taxon>Arenimonas</taxon>
    </lineage>
</organism>
<dbReference type="EMBL" id="PVLF01000014">
    <property type="protein sequence ID" value="PRH82088.1"/>
    <property type="molecule type" value="Genomic_DNA"/>
</dbReference>
<comment type="caution">
    <text evidence="5">The sequence shown here is derived from an EMBL/GenBank/DDBJ whole genome shotgun (WGS) entry which is preliminary data.</text>
</comment>
<evidence type="ECO:0000256" key="3">
    <source>
        <dbReference type="ARBA" id="ARBA00023002"/>
    </source>
</evidence>
<keyword evidence="3" id="KW-0560">Oxidoreductase</keyword>
<dbReference type="PANTHER" id="PTHR46332:SF5">
    <property type="entry name" value="ASPARTATE BETA-HYDROXYLASE DOMAIN CONTAINING 2"/>
    <property type="match status" value="1"/>
</dbReference>
<sequence>MTTTTTQGLPGHIQALAHEAELHVRTGQRGAASAAWDRVLALSPGHAGALNFKGEEAMARGNIAEARRLFQAAAAGQPRMAIALANLARVRRMDGDLRGALAALDEAGKLEPSAYAVHFEKASIYEEQDRTRDAALAYEMALHLLPARAAAAPQLAELVSHARACVAANKDALSSFLDERLAGLRGAPGSRAMRRFEESLDINLGRKPAYVARPLMFNFPGLPAIAFFDREDFDWVPAVEAHTAAIQAELAQVLADDQSGFVPYVQTLPDEPAGQFAPLDRNPDWSAYFLWKHGKRIEEHARRCPATMAALDVAPQIRVANRAPAAMFSALKPHTHIPAHNGATNCRLTVHLPLIVPDNCRFRVGNQVRQWTPGELLIFDDTIEHEAWNDSDHLRVVLIFDIWHPMLTEVERELVRATQEGMMAYYGMDAPLGEF</sequence>
<dbReference type="OrthoDB" id="21665at2"/>
<evidence type="ECO:0000259" key="4">
    <source>
        <dbReference type="Pfam" id="PF05118"/>
    </source>
</evidence>
<dbReference type="Gene3D" id="1.25.40.10">
    <property type="entry name" value="Tetratricopeptide repeat domain"/>
    <property type="match status" value="1"/>
</dbReference>
<gene>
    <name evidence="5" type="ORF">C6N40_09835</name>
</gene>
<evidence type="ECO:0000313" key="6">
    <source>
        <dbReference type="Proteomes" id="UP000241736"/>
    </source>
</evidence>
<proteinExistence type="inferred from homology"/>
<dbReference type="InterPro" id="IPR011990">
    <property type="entry name" value="TPR-like_helical_dom_sf"/>
</dbReference>
<dbReference type="InterPro" id="IPR007803">
    <property type="entry name" value="Asp/Arg/Pro-Hydrxlase"/>
</dbReference>
<dbReference type="InterPro" id="IPR027443">
    <property type="entry name" value="IPNS-like_sf"/>
</dbReference>
<protein>
    <submittedName>
        <fullName evidence="5">Aspartyl beta-hydroxylase</fullName>
    </submittedName>
</protein>
<dbReference type="PANTHER" id="PTHR46332">
    <property type="entry name" value="ASPARTATE BETA-HYDROXYLASE DOMAIN-CONTAINING PROTEIN 2"/>
    <property type="match status" value="1"/>
</dbReference>
<keyword evidence="2" id="KW-0223">Dioxygenase</keyword>
<dbReference type="SMART" id="SM00028">
    <property type="entry name" value="TPR"/>
    <property type="match status" value="4"/>
</dbReference>
<evidence type="ECO:0000313" key="5">
    <source>
        <dbReference type="EMBL" id="PRH82088.1"/>
    </source>
</evidence>